<name>A0A1Q9C0B5_SYMMI</name>
<evidence type="ECO:0000256" key="1">
    <source>
        <dbReference type="SAM" id="MobiDB-lite"/>
    </source>
</evidence>
<proteinExistence type="predicted"/>
<dbReference type="AlphaFoldDB" id="A0A1Q9C0B5"/>
<organism evidence="2 3">
    <name type="scientific">Symbiodinium microadriaticum</name>
    <name type="common">Dinoflagellate</name>
    <name type="synonym">Zooxanthella microadriatica</name>
    <dbReference type="NCBI Taxonomy" id="2951"/>
    <lineage>
        <taxon>Eukaryota</taxon>
        <taxon>Sar</taxon>
        <taxon>Alveolata</taxon>
        <taxon>Dinophyceae</taxon>
        <taxon>Suessiales</taxon>
        <taxon>Symbiodiniaceae</taxon>
        <taxon>Symbiodinium</taxon>
    </lineage>
</organism>
<dbReference type="PANTHER" id="PTHR12277">
    <property type="entry name" value="ALPHA/BETA HYDROLASE DOMAIN-CONTAINING PROTEIN"/>
    <property type="match status" value="1"/>
</dbReference>
<dbReference type="PANTHER" id="PTHR12277:SF197">
    <property type="entry name" value="CHROMOSOME UNDETERMINED SCAFFOLD_38, WHOLE GENOME SHOTGUN SEQUENCE"/>
    <property type="match status" value="1"/>
</dbReference>
<dbReference type="OrthoDB" id="10249433at2759"/>
<keyword evidence="3" id="KW-1185">Reference proteome</keyword>
<dbReference type="Proteomes" id="UP000186817">
    <property type="component" value="Unassembled WGS sequence"/>
</dbReference>
<sequence length="748" mass="83099">MADVTRTLGDALPQMLVCLDLPALGSATTVCRGWAESSEACWRQVFSYRWLGSLFELRRVHASWRASCSSRAQARRVDLRVVSSVWHLIGTVRDNKGEMATEADCTFSSGSLAMQGQAVHRRQDSGGHRTILHGVWQGNLCADIVALGGKRKWCLAWKEKIAEVPGAYHYAGQLDELPDGRAVLRGEFRWLGRVRGTFDYIMERMEVVHSKAGRTCPSRARRSREHWRQRFQLFEKKAVLKPFNLANDVTRLQLVNSVLLALTAMQQAGRNFAELGQLLQKCNNHTQEPRKQDAAEFPTSLIADNLTKAETYNLLAGRDARMDRAGAGPNIAALFIFSKGVNTLLFPAPEASYDLHTFPEEELIWLPRSLDPEDPNVEANVPCLFLTSNSARFVMLYMHSNAEDLGRCYNFCNMLRMQFQVNVLAVEYPGYGICPGGQADEVSVIENAKLAFRFVTEVLRYPSEDIIVLGRSVGSGPALHLAAMAKTYGVILICPFLSVKEVVRCHLGRVADLIEERFPNKEKIRDISGFLLIVHGKKDTVVPWTHGQELFETCTRRKRLVTPEDMTHNASLLTDPGVFIMPVLQFFGLPDYSFEPLRIPSWVFDATLTPTALRTDRKAVAPKRQGAACNGHRPAPKTQSRLIAGSPLKQLLGTSVESDSANTTADAAVQMFLDWQDSRSRPLQSGGTYSKVADDLPKPPDDDGFFKVPKSHNAGPTLTAPVAQLSGSVKTADLTEDVEGWARQAMLT</sequence>
<reference evidence="2 3" key="1">
    <citation type="submission" date="2016-02" db="EMBL/GenBank/DDBJ databases">
        <title>Genome analysis of coral dinoflagellate symbionts highlights evolutionary adaptations to a symbiotic lifestyle.</title>
        <authorList>
            <person name="Aranda M."/>
            <person name="Li Y."/>
            <person name="Liew Y.J."/>
            <person name="Baumgarten S."/>
            <person name="Simakov O."/>
            <person name="Wilson M."/>
            <person name="Piel J."/>
            <person name="Ashoor H."/>
            <person name="Bougouffa S."/>
            <person name="Bajic V.B."/>
            <person name="Ryu T."/>
            <person name="Ravasi T."/>
            <person name="Bayer T."/>
            <person name="Micklem G."/>
            <person name="Kim H."/>
            <person name="Bhak J."/>
            <person name="Lajeunesse T.C."/>
            <person name="Voolstra C.R."/>
        </authorList>
    </citation>
    <scope>NUCLEOTIDE SEQUENCE [LARGE SCALE GENOMIC DNA]</scope>
    <source>
        <strain evidence="2 3">CCMP2467</strain>
    </source>
</reference>
<dbReference type="Gene3D" id="3.40.50.1820">
    <property type="entry name" value="alpha/beta hydrolase"/>
    <property type="match status" value="1"/>
</dbReference>
<protein>
    <submittedName>
        <fullName evidence="2">Alpha/beta hydrolase domain-containing protein 17B</fullName>
    </submittedName>
</protein>
<dbReference type="InterPro" id="IPR029058">
    <property type="entry name" value="AB_hydrolase_fold"/>
</dbReference>
<accession>A0A1Q9C0B5</accession>
<evidence type="ECO:0000313" key="2">
    <source>
        <dbReference type="EMBL" id="OLP76365.1"/>
    </source>
</evidence>
<gene>
    <name evidence="2" type="primary">ABHD17B</name>
    <name evidence="2" type="ORF">AK812_SmicGene43712</name>
</gene>
<dbReference type="GO" id="GO:0016787">
    <property type="term" value="F:hydrolase activity"/>
    <property type="evidence" value="ECO:0007669"/>
    <property type="project" value="UniProtKB-KW"/>
</dbReference>
<feature type="compositionally biased region" description="Basic and acidic residues" evidence="1">
    <location>
        <begin position="692"/>
        <end position="702"/>
    </location>
</feature>
<evidence type="ECO:0000313" key="3">
    <source>
        <dbReference type="Proteomes" id="UP000186817"/>
    </source>
</evidence>
<dbReference type="SUPFAM" id="SSF53474">
    <property type="entry name" value="alpha/beta-Hydrolases"/>
    <property type="match status" value="1"/>
</dbReference>
<keyword evidence="2" id="KW-0378">Hydrolase</keyword>
<dbReference type="EMBL" id="LSRX01002047">
    <property type="protein sequence ID" value="OLP76365.1"/>
    <property type="molecule type" value="Genomic_DNA"/>
</dbReference>
<comment type="caution">
    <text evidence="2">The sequence shown here is derived from an EMBL/GenBank/DDBJ whole genome shotgun (WGS) entry which is preliminary data.</text>
</comment>
<feature type="region of interest" description="Disordered" evidence="1">
    <location>
        <begin position="679"/>
        <end position="702"/>
    </location>
</feature>